<dbReference type="Pfam" id="PF00711">
    <property type="entry name" value="Defensin_beta"/>
    <property type="match status" value="1"/>
</dbReference>
<dbReference type="PANTHER" id="PTHR20515">
    <property type="entry name" value="BETA-DEFENSIN"/>
    <property type="match status" value="1"/>
</dbReference>
<evidence type="ECO:0000256" key="9">
    <source>
        <dbReference type="SAM" id="SignalP"/>
    </source>
</evidence>
<keyword evidence="5 9" id="KW-0732">Signal</keyword>
<comment type="subcellular location">
    <subcellularLocation>
        <location evidence="2">Secreted</location>
    </subcellularLocation>
</comment>
<evidence type="ECO:0000256" key="6">
    <source>
        <dbReference type="ARBA" id="ARBA00022940"/>
    </source>
</evidence>
<feature type="signal peptide" evidence="9">
    <location>
        <begin position="1"/>
        <end position="22"/>
    </location>
</feature>
<dbReference type="GO" id="GO:0060326">
    <property type="term" value="P:cell chemotaxis"/>
    <property type="evidence" value="ECO:0007669"/>
    <property type="project" value="TreeGrafter"/>
</dbReference>
<keyword evidence="4" id="KW-0929">Antimicrobial</keyword>
<dbReference type="GO" id="GO:0031731">
    <property type="term" value="F:CCR6 chemokine receptor binding"/>
    <property type="evidence" value="ECO:0007669"/>
    <property type="project" value="TreeGrafter"/>
</dbReference>
<keyword evidence="8" id="KW-1015">Disulfide bond</keyword>
<dbReference type="KEGG" id="mcal:110309947"/>
<evidence type="ECO:0000256" key="1">
    <source>
        <dbReference type="ARBA" id="ARBA00002878"/>
    </source>
</evidence>
<proteinExistence type="predicted"/>
<evidence type="ECO:0000313" key="12">
    <source>
        <dbReference type="RefSeq" id="XP_021038351.1"/>
    </source>
</evidence>
<evidence type="ECO:0000256" key="3">
    <source>
        <dbReference type="ARBA" id="ARBA00022525"/>
    </source>
</evidence>
<evidence type="ECO:0000313" key="11">
    <source>
        <dbReference type="Proteomes" id="UP000515126"/>
    </source>
</evidence>
<organism evidence="11 12">
    <name type="scientific">Mus caroli</name>
    <name type="common">Ryukyu mouse</name>
    <name type="synonym">Ricefield mouse</name>
    <dbReference type="NCBI Taxonomy" id="10089"/>
    <lineage>
        <taxon>Eukaryota</taxon>
        <taxon>Metazoa</taxon>
        <taxon>Chordata</taxon>
        <taxon>Craniata</taxon>
        <taxon>Vertebrata</taxon>
        <taxon>Euteleostomi</taxon>
        <taxon>Mammalia</taxon>
        <taxon>Eutheria</taxon>
        <taxon>Euarchontoglires</taxon>
        <taxon>Glires</taxon>
        <taxon>Rodentia</taxon>
        <taxon>Myomorpha</taxon>
        <taxon>Muroidea</taxon>
        <taxon>Muridae</taxon>
        <taxon>Murinae</taxon>
        <taxon>Mus</taxon>
        <taxon>Mus</taxon>
    </lineage>
</organism>
<dbReference type="GO" id="GO:0042742">
    <property type="term" value="P:defense response to bacterium"/>
    <property type="evidence" value="ECO:0007669"/>
    <property type="project" value="UniProtKB-KW"/>
</dbReference>
<dbReference type="PANTHER" id="PTHR20515:SF3">
    <property type="entry name" value="BETA-DEFENSIN 109B-RELATED"/>
    <property type="match status" value="1"/>
</dbReference>
<evidence type="ECO:0000259" key="10">
    <source>
        <dbReference type="Pfam" id="PF00711"/>
    </source>
</evidence>
<keyword evidence="11" id="KW-1185">Reference proteome</keyword>
<dbReference type="GeneID" id="110309947"/>
<keyword evidence="6" id="KW-0211">Defensin</keyword>
<evidence type="ECO:0000256" key="2">
    <source>
        <dbReference type="ARBA" id="ARBA00004613"/>
    </source>
</evidence>
<evidence type="ECO:0000256" key="5">
    <source>
        <dbReference type="ARBA" id="ARBA00022729"/>
    </source>
</evidence>
<gene>
    <name evidence="12" type="primary">LOC110309947</name>
</gene>
<evidence type="ECO:0000256" key="7">
    <source>
        <dbReference type="ARBA" id="ARBA00023022"/>
    </source>
</evidence>
<protein>
    <submittedName>
        <fullName evidence="12">Beta-defensin 109-like</fullName>
    </submittedName>
</protein>
<name>A0A6P5R1I3_MUSCR</name>
<dbReference type="RefSeq" id="XP_021038351.1">
    <property type="nucleotide sequence ID" value="XM_021182692.1"/>
</dbReference>
<comment type="function">
    <text evidence="1">Has antibacterial activity.</text>
</comment>
<accession>A0A6P5R1I3</accession>
<feature type="chain" id="PRO_5028026811" evidence="9">
    <location>
        <begin position="23"/>
        <end position="87"/>
    </location>
</feature>
<dbReference type="AlphaFoldDB" id="A0A6P5R1I3"/>
<dbReference type="InterPro" id="IPR001855">
    <property type="entry name" value="Defensin_beta-like"/>
</dbReference>
<dbReference type="Proteomes" id="UP000515126">
    <property type="component" value="Chromosome 14"/>
</dbReference>
<evidence type="ECO:0000256" key="8">
    <source>
        <dbReference type="ARBA" id="ARBA00023157"/>
    </source>
</evidence>
<feature type="domain" description="Beta-defensin-like" evidence="10">
    <location>
        <begin position="29"/>
        <end position="61"/>
    </location>
</feature>
<sequence length="87" mass="10128">MRLYLLLSTLFFLLDLLPQVRSGLGASETLCVSLQGTCRRDICKLIEDEIGACRRRWKCCRLWWILIPIPTPVIFSDYQEPLQSKVK</sequence>
<evidence type="ECO:0000256" key="4">
    <source>
        <dbReference type="ARBA" id="ARBA00022529"/>
    </source>
</evidence>
<keyword evidence="3" id="KW-0964">Secreted</keyword>
<dbReference type="GO" id="GO:0005615">
    <property type="term" value="C:extracellular space"/>
    <property type="evidence" value="ECO:0007669"/>
    <property type="project" value="TreeGrafter"/>
</dbReference>
<dbReference type="GO" id="GO:0042056">
    <property type="term" value="F:chemoattractant activity"/>
    <property type="evidence" value="ECO:0007669"/>
    <property type="project" value="TreeGrafter"/>
</dbReference>
<keyword evidence="7" id="KW-0044">Antibiotic</keyword>
<reference evidence="12" key="1">
    <citation type="submission" date="2025-08" db="UniProtKB">
        <authorList>
            <consortium name="RefSeq"/>
        </authorList>
    </citation>
    <scope>IDENTIFICATION</scope>
</reference>